<reference evidence="4 5" key="1">
    <citation type="submission" date="2018-03" db="EMBL/GenBank/DDBJ databases">
        <title>Whole genome sequencing of Histamine producing bacteria.</title>
        <authorList>
            <person name="Butler K."/>
        </authorList>
    </citation>
    <scope>NUCLEOTIDE SEQUENCE [LARGE SCALE GENOMIC DNA]</scope>
    <source>
        <strain evidence="4 5">DSM 16190</strain>
    </source>
</reference>
<dbReference type="RefSeq" id="WP_107284300.1">
    <property type="nucleotide sequence ID" value="NZ_PYMC01000012.1"/>
</dbReference>
<dbReference type="AlphaFoldDB" id="A0A2T3MVD0"/>
<dbReference type="InterPro" id="IPR001451">
    <property type="entry name" value="Hexapep"/>
</dbReference>
<dbReference type="Pfam" id="PF00132">
    <property type="entry name" value="Hexapep"/>
    <property type="match status" value="1"/>
</dbReference>
<dbReference type="PANTHER" id="PTHR23416:SF23">
    <property type="entry name" value="ACETYLTRANSFERASE C18B11.09C-RELATED"/>
    <property type="match status" value="1"/>
</dbReference>
<sequence>MFKKQAVYVFIYFSNLTFNLMPFFLLKKIFLVLLGAKIGKNSTLHTPIKFFNLTRKLNIGSNVTINPGCYLDDRGGIFIGNNVNISHSVRIYTAGHNINSPDMRYFERSVLISDNVWIFPNVLIMPGVKLGKGCVILPGAVVTKSYPERSIVGGNPSKIVGSRDCGTNYCINHSYWFVN</sequence>
<evidence type="ECO:0000256" key="3">
    <source>
        <dbReference type="SAM" id="Phobius"/>
    </source>
</evidence>
<accession>A0A2T3MVD0</accession>
<keyword evidence="4" id="KW-0012">Acyltransferase</keyword>
<comment type="caution">
    <text evidence="4">The sequence shown here is derived from an EMBL/GenBank/DDBJ whole genome shotgun (WGS) entry which is preliminary data.</text>
</comment>
<organism evidence="4 5">
    <name type="scientific">Photobacterium lipolyticum</name>
    <dbReference type="NCBI Taxonomy" id="266810"/>
    <lineage>
        <taxon>Bacteria</taxon>
        <taxon>Pseudomonadati</taxon>
        <taxon>Pseudomonadota</taxon>
        <taxon>Gammaproteobacteria</taxon>
        <taxon>Vibrionales</taxon>
        <taxon>Vibrionaceae</taxon>
        <taxon>Photobacterium</taxon>
    </lineage>
</organism>
<evidence type="ECO:0000256" key="1">
    <source>
        <dbReference type="ARBA" id="ARBA00007274"/>
    </source>
</evidence>
<keyword evidence="3" id="KW-0472">Membrane</keyword>
<protein>
    <submittedName>
        <fullName evidence="4">Acyltransferase</fullName>
    </submittedName>
</protein>
<dbReference type="SUPFAM" id="SSF51161">
    <property type="entry name" value="Trimeric LpxA-like enzymes"/>
    <property type="match status" value="1"/>
</dbReference>
<dbReference type="EMBL" id="PYMC01000012">
    <property type="protein sequence ID" value="PSW03867.1"/>
    <property type="molecule type" value="Genomic_DNA"/>
</dbReference>
<dbReference type="CDD" id="cd04647">
    <property type="entry name" value="LbH_MAT_like"/>
    <property type="match status" value="1"/>
</dbReference>
<dbReference type="InterPro" id="IPR051159">
    <property type="entry name" value="Hexapeptide_acetyltransf"/>
</dbReference>
<dbReference type="PANTHER" id="PTHR23416">
    <property type="entry name" value="SIALIC ACID SYNTHASE-RELATED"/>
    <property type="match status" value="1"/>
</dbReference>
<dbReference type="Gene3D" id="2.160.10.10">
    <property type="entry name" value="Hexapeptide repeat proteins"/>
    <property type="match status" value="1"/>
</dbReference>
<keyword evidence="2 4" id="KW-0808">Transferase</keyword>
<proteinExistence type="inferred from homology"/>
<evidence type="ECO:0000313" key="5">
    <source>
        <dbReference type="Proteomes" id="UP000240904"/>
    </source>
</evidence>
<keyword evidence="5" id="KW-1185">Reference proteome</keyword>
<dbReference type="InterPro" id="IPR011004">
    <property type="entry name" value="Trimer_LpxA-like_sf"/>
</dbReference>
<dbReference type="OrthoDB" id="9815592at2"/>
<keyword evidence="3" id="KW-1133">Transmembrane helix</keyword>
<comment type="similarity">
    <text evidence="1">Belongs to the transferase hexapeptide repeat family.</text>
</comment>
<evidence type="ECO:0000256" key="2">
    <source>
        <dbReference type="ARBA" id="ARBA00022679"/>
    </source>
</evidence>
<name>A0A2T3MVD0_9GAMM</name>
<dbReference type="GO" id="GO:0008374">
    <property type="term" value="F:O-acyltransferase activity"/>
    <property type="evidence" value="ECO:0007669"/>
    <property type="project" value="TreeGrafter"/>
</dbReference>
<keyword evidence="3" id="KW-0812">Transmembrane</keyword>
<feature type="transmembrane region" description="Helical" evidence="3">
    <location>
        <begin position="6"/>
        <end position="26"/>
    </location>
</feature>
<dbReference type="GO" id="GO:0005829">
    <property type="term" value="C:cytosol"/>
    <property type="evidence" value="ECO:0007669"/>
    <property type="project" value="TreeGrafter"/>
</dbReference>
<gene>
    <name evidence="4" type="ORF">C9I89_15865</name>
</gene>
<dbReference type="Proteomes" id="UP000240904">
    <property type="component" value="Unassembled WGS sequence"/>
</dbReference>
<evidence type="ECO:0000313" key="4">
    <source>
        <dbReference type="EMBL" id="PSW03867.1"/>
    </source>
</evidence>